<accession>A0A9W7TWY3</accession>
<dbReference type="AlphaFoldDB" id="A0A9W7TWY3"/>
<dbReference type="InterPro" id="IPR013783">
    <property type="entry name" value="Ig-like_fold"/>
</dbReference>
<dbReference type="GO" id="GO:0038023">
    <property type="term" value="F:signaling receptor activity"/>
    <property type="evidence" value="ECO:0007669"/>
    <property type="project" value="InterPro"/>
</dbReference>
<evidence type="ECO:0000313" key="3">
    <source>
        <dbReference type="EMBL" id="KAI7803962.1"/>
    </source>
</evidence>
<dbReference type="InterPro" id="IPR039090">
    <property type="entry name" value="CD7"/>
</dbReference>
<dbReference type="GO" id="GO:0016020">
    <property type="term" value="C:membrane"/>
    <property type="evidence" value="ECO:0007669"/>
    <property type="project" value="InterPro"/>
</dbReference>
<evidence type="ECO:0000313" key="4">
    <source>
        <dbReference type="Proteomes" id="UP001059041"/>
    </source>
</evidence>
<keyword evidence="1" id="KW-0812">Transmembrane</keyword>
<evidence type="ECO:0000256" key="1">
    <source>
        <dbReference type="SAM" id="Phobius"/>
    </source>
</evidence>
<dbReference type="EMBL" id="JAFHDT010000011">
    <property type="protein sequence ID" value="KAI7803962.1"/>
    <property type="molecule type" value="Genomic_DNA"/>
</dbReference>
<feature type="transmembrane region" description="Helical" evidence="1">
    <location>
        <begin position="157"/>
        <end position="182"/>
    </location>
</feature>
<keyword evidence="4" id="KW-1185">Reference proteome</keyword>
<keyword evidence="1" id="KW-0472">Membrane</keyword>
<dbReference type="SUPFAM" id="SSF48726">
    <property type="entry name" value="Immunoglobulin"/>
    <property type="match status" value="1"/>
</dbReference>
<feature type="domain" description="Immunoglobulin V-set" evidence="2">
    <location>
        <begin position="38"/>
        <end position="120"/>
    </location>
</feature>
<dbReference type="PANTHER" id="PTHR15343">
    <property type="entry name" value="CD7"/>
    <property type="match status" value="1"/>
</dbReference>
<reference evidence="3" key="1">
    <citation type="submission" date="2021-02" db="EMBL/GenBank/DDBJ databases">
        <title>Comparative genomics reveals that relaxation of natural selection precedes convergent phenotypic evolution of cavefish.</title>
        <authorList>
            <person name="Peng Z."/>
        </authorList>
    </citation>
    <scope>NUCLEOTIDE SEQUENCE</scope>
    <source>
        <tissue evidence="3">Muscle</tissue>
    </source>
</reference>
<dbReference type="InterPro" id="IPR013106">
    <property type="entry name" value="Ig_V-set"/>
</dbReference>
<protein>
    <recommendedName>
        <fullName evidence="2">Immunoglobulin V-set domain-containing protein</fullName>
    </recommendedName>
</protein>
<dbReference type="InterPro" id="IPR036179">
    <property type="entry name" value="Ig-like_dom_sf"/>
</dbReference>
<proteinExistence type="predicted"/>
<dbReference type="Gene3D" id="2.60.40.10">
    <property type="entry name" value="Immunoglobulins"/>
    <property type="match status" value="1"/>
</dbReference>
<evidence type="ECO:0000259" key="2">
    <source>
        <dbReference type="Pfam" id="PF07686"/>
    </source>
</evidence>
<keyword evidence="1" id="KW-1133">Transmembrane helix</keyword>
<dbReference type="GO" id="GO:0002250">
    <property type="term" value="P:adaptive immune response"/>
    <property type="evidence" value="ECO:0007669"/>
    <property type="project" value="InterPro"/>
</dbReference>
<dbReference type="PANTHER" id="PTHR15343:SF0">
    <property type="entry name" value="T-CELL ANTIGEN CD7"/>
    <property type="match status" value="1"/>
</dbReference>
<name>A0A9W7TWY3_TRIRA</name>
<dbReference type="Pfam" id="PF07686">
    <property type="entry name" value="V-set"/>
    <property type="match status" value="1"/>
</dbReference>
<organism evidence="3 4">
    <name type="scientific">Triplophysa rosa</name>
    <name type="common">Cave loach</name>
    <dbReference type="NCBI Taxonomy" id="992332"/>
    <lineage>
        <taxon>Eukaryota</taxon>
        <taxon>Metazoa</taxon>
        <taxon>Chordata</taxon>
        <taxon>Craniata</taxon>
        <taxon>Vertebrata</taxon>
        <taxon>Euteleostomi</taxon>
        <taxon>Actinopterygii</taxon>
        <taxon>Neopterygii</taxon>
        <taxon>Teleostei</taxon>
        <taxon>Ostariophysi</taxon>
        <taxon>Cypriniformes</taxon>
        <taxon>Nemacheilidae</taxon>
        <taxon>Triplophysa</taxon>
    </lineage>
</organism>
<gene>
    <name evidence="3" type="ORF">IRJ41_014072</name>
</gene>
<sequence length="211" mass="24077">MLCIFSDLKYCKENKFIFTLSKTTIKCLHAFRKNEHRSKGESYTIRCPAPQKDAVGVYLNTRREVQRQVLYYSIETGDVTVHTDYSGRVNISRDEMIVTSNIWNLQLNDAGAYWCSCIKHFEKCEMTADKGVILLINVPSGEVSSSTAKQHNGMSDFLIPVTTLTACSVLLLLLLLFGVWLVPKIKKTRRMINREEKTSGNGVYEVMNVHR</sequence>
<dbReference type="Proteomes" id="UP001059041">
    <property type="component" value="Linkage Group LG11"/>
</dbReference>
<comment type="caution">
    <text evidence="3">The sequence shown here is derived from an EMBL/GenBank/DDBJ whole genome shotgun (WGS) entry which is preliminary data.</text>
</comment>